<feature type="binding site" evidence="8">
    <location>
        <position position="345"/>
    </location>
    <ligand>
        <name>3-phosphoshikimate</name>
        <dbReference type="ChEBI" id="CHEBI:145989"/>
    </ligand>
</feature>
<gene>
    <name evidence="10" type="primary">aroA1</name>
    <name evidence="8" type="synonym">aroA</name>
    <name evidence="10" type="ORF">GCM10011366_29760</name>
</gene>
<keyword evidence="11" id="KW-1185">Reference proteome</keyword>
<dbReference type="Pfam" id="PF00275">
    <property type="entry name" value="EPSP_synthase"/>
    <property type="match status" value="1"/>
</dbReference>
<comment type="catalytic activity">
    <reaction evidence="7">
        <text>3-phosphoshikimate + phosphoenolpyruvate = 5-O-(1-carboxyvinyl)-3-phosphoshikimate + phosphate</text>
        <dbReference type="Rhea" id="RHEA:21256"/>
        <dbReference type="ChEBI" id="CHEBI:43474"/>
        <dbReference type="ChEBI" id="CHEBI:57701"/>
        <dbReference type="ChEBI" id="CHEBI:58702"/>
        <dbReference type="ChEBI" id="CHEBI:145989"/>
        <dbReference type="EC" id="2.5.1.19"/>
    </reaction>
    <physiologicalReaction direction="left-to-right" evidence="7">
        <dbReference type="Rhea" id="RHEA:21257"/>
    </physiologicalReaction>
</comment>
<dbReference type="NCBIfam" id="TIGR01356">
    <property type="entry name" value="aroA"/>
    <property type="match status" value="1"/>
</dbReference>
<feature type="binding site" evidence="8">
    <location>
        <position position="29"/>
    </location>
    <ligand>
        <name>phosphoenolpyruvate</name>
        <dbReference type="ChEBI" id="CHEBI:58702"/>
    </ligand>
</feature>
<evidence type="ECO:0000256" key="8">
    <source>
        <dbReference type="HAMAP-Rule" id="MF_00210"/>
    </source>
</evidence>
<dbReference type="Gene3D" id="3.65.10.10">
    <property type="entry name" value="Enolpyruvate transferase domain"/>
    <property type="match status" value="2"/>
</dbReference>
<organism evidence="10 11">
    <name type="scientific">Ornithinimicrobium tianjinense</name>
    <dbReference type="NCBI Taxonomy" id="1195761"/>
    <lineage>
        <taxon>Bacteria</taxon>
        <taxon>Bacillati</taxon>
        <taxon>Actinomycetota</taxon>
        <taxon>Actinomycetes</taxon>
        <taxon>Micrococcales</taxon>
        <taxon>Ornithinimicrobiaceae</taxon>
        <taxon>Ornithinimicrobium</taxon>
    </lineage>
</organism>
<evidence type="ECO:0000256" key="3">
    <source>
        <dbReference type="ARBA" id="ARBA00022490"/>
    </source>
</evidence>
<dbReference type="HAMAP" id="MF_00210">
    <property type="entry name" value="EPSP_synth"/>
    <property type="match status" value="1"/>
</dbReference>
<comment type="subcellular location">
    <subcellularLocation>
        <location evidence="8">Cytoplasm</location>
    </subcellularLocation>
</comment>
<protein>
    <recommendedName>
        <fullName evidence="8">3-phosphoshikimate 1-carboxyvinyltransferase</fullName>
        <ecNumber evidence="8">2.5.1.19</ecNumber>
    </recommendedName>
    <alternativeName>
        <fullName evidence="8">5-enolpyruvylshikimate-3-phosphate synthase</fullName>
        <shortName evidence="8">EPSP synthase</shortName>
        <shortName evidence="8">EPSPS</shortName>
    </alternativeName>
</protein>
<accession>A0A917BWA3</accession>
<feature type="binding site" evidence="8">
    <location>
        <position position="29"/>
    </location>
    <ligand>
        <name>3-phosphoshikimate</name>
        <dbReference type="ChEBI" id="CHEBI:145989"/>
    </ligand>
</feature>
<dbReference type="FunFam" id="3.65.10.10:FF:000010">
    <property type="entry name" value="3-phosphoshikimate 1-carboxyvinyltransferase"/>
    <property type="match status" value="1"/>
</dbReference>
<evidence type="ECO:0000256" key="7">
    <source>
        <dbReference type="ARBA" id="ARBA00044633"/>
    </source>
</evidence>
<keyword evidence="4 8" id="KW-0028">Amino-acid biosynthesis</keyword>
<dbReference type="EMBL" id="BMEM01000006">
    <property type="protein sequence ID" value="GGF59958.1"/>
    <property type="molecule type" value="Genomic_DNA"/>
</dbReference>
<feature type="binding site" evidence="8">
    <location>
        <position position="349"/>
    </location>
    <ligand>
        <name>phosphoenolpyruvate</name>
        <dbReference type="ChEBI" id="CHEBI:58702"/>
    </ligand>
</feature>
<comment type="similarity">
    <text evidence="2 8">Belongs to the EPSP synthase family.</text>
</comment>
<dbReference type="Proteomes" id="UP000605670">
    <property type="component" value="Unassembled WGS sequence"/>
</dbReference>
<evidence type="ECO:0000256" key="2">
    <source>
        <dbReference type="ARBA" id="ARBA00009948"/>
    </source>
</evidence>
<dbReference type="EC" id="2.5.1.19" evidence="8"/>
<reference evidence="10" key="1">
    <citation type="journal article" date="2014" name="Int. J. Syst. Evol. Microbiol.">
        <title>Complete genome sequence of Corynebacterium casei LMG S-19264T (=DSM 44701T), isolated from a smear-ripened cheese.</title>
        <authorList>
            <consortium name="US DOE Joint Genome Institute (JGI-PGF)"/>
            <person name="Walter F."/>
            <person name="Albersmeier A."/>
            <person name="Kalinowski J."/>
            <person name="Ruckert C."/>
        </authorList>
    </citation>
    <scope>NUCLEOTIDE SEQUENCE</scope>
    <source>
        <strain evidence="10">CGMCC 1.12160</strain>
    </source>
</reference>
<reference evidence="10" key="2">
    <citation type="submission" date="2020-09" db="EMBL/GenBank/DDBJ databases">
        <authorList>
            <person name="Sun Q."/>
            <person name="Zhou Y."/>
        </authorList>
    </citation>
    <scope>NUCLEOTIDE SEQUENCE</scope>
    <source>
        <strain evidence="10">CGMCC 1.12160</strain>
    </source>
</reference>
<keyword evidence="6 8" id="KW-0057">Aromatic amino acid biosynthesis</keyword>
<evidence type="ECO:0000256" key="4">
    <source>
        <dbReference type="ARBA" id="ARBA00022605"/>
    </source>
</evidence>
<evidence type="ECO:0000259" key="9">
    <source>
        <dbReference type="Pfam" id="PF00275"/>
    </source>
</evidence>
<feature type="binding site" evidence="8">
    <location>
        <position position="175"/>
    </location>
    <ligand>
        <name>phosphoenolpyruvate</name>
        <dbReference type="ChEBI" id="CHEBI:58702"/>
    </ligand>
</feature>
<feature type="binding site" evidence="8">
    <location>
        <position position="390"/>
    </location>
    <ligand>
        <name>phosphoenolpyruvate</name>
        <dbReference type="ChEBI" id="CHEBI:58702"/>
    </ligand>
</feature>
<feature type="binding site" evidence="8">
    <location>
        <position position="99"/>
    </location>
    <ligand>
        <name>phosphoenolpyruvate</name>
        <dbReference type="ChEBI" id="CHEBI:58702"/>
    </ligand>
</feature>
<feature type="binding site" evidence="8">
    <location>
        <position position="318"/>
    </location>
    <ligand>
        <name>3-phosphoshikimate</name>
        <dbReference type="ChEBI" id="CHEBI:145989"/>
    </ligand>
</feature>
<evidence type="ECO:0000256" key="1">
    <source>
        <dbReference type="ARBA" id="ARBA00004811"/>
    </source>
</evidence>
<dbReference type="GO" id="GO:0009073">
    <property type="term" value="P:aromatic amino acid family biosynthetic process"/>
    <property type="evidence" value="ECO:0007669"/>
    <property type="project" value="UniProtKB-KW"/>
</dbReference>
<keyword evidence="3 8" id="KW-0963">Cytoplasm</keyword>
<dbReference type="InterPro" id="IPR036968">
    <property type="entry name" value="Enolpyruvate_Tfrase_sf"/>
</dbReference>
<dbReference type="PIRSF" id="PIRSF000505">
    <property type="entry name" value="EPSPS"/>
    <property type="match status" value="1"/>
</dbReference>
<feature type="binding site" evidence="8">
    <location>
        <position position="175"/>
    </location>
    <ligand>
        <name>3-phosphoshikimate</name>
        <dbReference type="ChEBI" id="CHEBI:145989"/>
    </ligand>
</feature>
<proteinExistence type="inferred from homology"/>
<feature type="binding site" evidence="8">
    <location>
        <position position="127"/>
    </location>
    <ligand>
        <name>phosphoenolpyruvate</name>
        <dbReference type="ChEBI" id="CHEBI:58702"/>
    </ligand>
</feature>
<sequence>MPTTTAPDLWTAPRPGSPVDAVVEVPGSKSLTNRWLVLAALADGPCTVRRPLRSRDSERMVDALRLLGAQVDDTSDDAWTVVPGVAVRGDVRIDAGQAGTVMRFVPPVAAMADGPVAFDGHETARLRPVGPVLEALRALGVRVEDEGRGTMPFTVHGRGRVAGGEVALDASASSQFVSALLLAGARYEHGLTVRHTGSAVPSAAHLDMTLQVLAEVGVRATHPDPVTWRVEPGPITAFDRTVEPDLSSAAPFLALAAVTGGRVRLRGWPRETTQPGAWLVGALERMGATCTLHDDGLEVQGPRRPLRGGDHDLSDVGELTPVVAALAVLADGPSRLAGVAHLRGHETDRLAALAAEITRLGGSVHETADGLEITPTPLRGAQLRTYHDHRMAMFAAVVGAAVPGVVVQDVATADKTFPGFHLAWERAVATADRARPEGVPG</sequence>
<feature type="active site" description="Proton acceptor" evidence="8">
    <location>
        <position position="318"/>
    </location>
</feature>
<dbReference type="CDD" id="cd01556">
    <property type="entry name" value="EPSP_synthase"/>
    <property type="match status" value="1"/>
</dbReference>
<dbReference type="PANTHER" id="PTHR21090">
    <property type="entry name" value="AROM/DEHYDROQUINATE SYNTHASE"/>
    <property type="match status" value="1"/>
</dbReference>
<keyword evidence="5 8" id="KW-0808">Transferase</keyword>
<name>A0A917BWA3_9MICO</name>
<dbReference type="InterPro" id="IPR023193">
    <property type="entry name" value="EPSP_synthase_CS"/>
</dbReference>
<dbReference type="RefSeq" id="WP_188432126.1">
    <property type="nucleotide sequence ID" value="NZ_BAABKH010000001.1"/>
</dbReference>
<dbReference type="GO" id="GO:0009423">
    <property type="term" value="P:chorismate biosynthetic process"/>
    <property type="evidence" value="ECO:0007669"/>
    <property type="project" value="UniProtKB-UniRule"/>
</dbReference>
<feature type="binding site" evidence="8">
    <location>
        <position position="202"/>
    </location>
    <ligand>
        <name>3-phosphoshikimate</name>
        <dbReference type="ChEBI" id="CHEBI:145989"/>
    </ligand>
</feature>
<feature type="domain" description="Enolpyruvate transferase" evidence="9">
    <location>
        <begin position="14"/>
        <end position="421"/>
    </location>
</feature>
<comment type="caution">
    <text evidence="8">Lacks conserved residue(s) required for the propagation of feature annotation.</text>
</comment>
<dbReference type="AlphaFoldDB" id="A0A917BWA3"/>
<evidence type="ECO:0000313" key="11">
    <source>
        <dbReference type="Proteomes" id="UP000605670"/>
    </source>
</evidence>
<feature type="binding site" evidence="8">
    <location>
        <position position="30"/>
    </location>
    <ligand>
        <name>3-phosphoshikimate</name>
        <dbReference type="ChEBI" id="CHEBI:145989"/>
    </ligand>
</feature>
<dbReference type="PANTHER" id="PTHR21090:SF5">
    <property type="entry name" value="PENTAFUNCTIONAL AROM POLYPEPTIDE"/>
    <property type="match status" value="1"/>
</dbReference>
<feature type="binding site" evidence="8">
    <location>
        <position position="415"/>
    </location>
    <ligand>
        <name>phosphoenolpyruvate</name>
        <dbReference type="ChEBI" id="CHEBI:58702"/>
    </ligand>
</feature>
<comment type="subunit">
    <text evidence="8">Monomer.</text>
</comment>
<evidence type="ECO:0000256" key="5">
    <source>
        <dbReference type="ARBA" id="ARBA00022679"/>
    </source>
</evidence>
<comment type="caution">
    <text evidence="10">The sequence shown here is derived from an EMBL/GenBank/DDBJ whole genome shotgun (WGS) entry which is preliminary data.</text>
</comment>
<dbReference type="InterPro" id="IPR013792">
    <property type="entry name" value="RNA3'P_cycl/enolpyr_Trfase_a/b"/>
</dbReference>
<feature type="binding site" evidence="8">
    <location>
        <position position="173"/>
    </location>
    <ligand>
        <name>3-phosphoshikimate</name>
        <dbReference type="ChEBI" id="CHEBI:145989"/>
    </ligand>
</feature>
<dbReference type="GO" id="GO:0005737">
    <property type="term" value="C:cytoplasm"/>
    <property type="evidence" value="ECO:0007669"/>
    <property type="project" value="UniProtKB-SubCell"/>
</dbReference>
<dbReference type="PROSITE" id="PS00885">
    <property type="entry name" value="EPSP_SYNTHASE_2"/>
    <property type="match status" value="1"/>
</dbReference>
<feature type="binding site" evidence="8">
    <location>
        <position position="174"/>
    </location>
    <ligand>
        <name>3-phosphoshikimate</name>
        <dbReference type="ChEBI" id="CHEBI:145989"/>
    </ligand>
</feature>
<comment type="function">
    <text evidence="8">Catalyzes the transfer of the enolpyruvyl moiety of phosphoenolpyruvate (PEP) to the 5-hydroxyl of shikimate-3-phosphate (S3P) to produce enolpyruvyl shikimate-3-phosphate and inorganic phosphate.</text>
</comment>
<dbReference type="SUPFAM" id="SSF55205">
    <property type="entry name" value="EPT/RTPC-like"/>
    <property type="match status" value="1"/>
</dbReference>
<dbReference type="InterPro" id="IPR006264">
    <property type="entry name" value="EPSP_synthase"/>
</dbReference>
<dbReference type="InterPro" id="IPR001986">
    <property type="entry name" value="Enolpyruvate_Tfrase_dom"/>
</dbReference>
<evidence type="ECO:0000256" key="6">
    <source>
        <dbReference type="ARBA" id="ARBA00023141"/>
    </source>
</evidence>
<evidence type="ECO:0000313" key="10">
    <source>
        <dbReference type="EMBL" id="GGF59958.1"/>
    </source>
</evidence>
<feature type="binding site" evidence="8">
    <location>
        <position position="34"/>
    </location>
    <ligand>
        <name>3-phosphoshikimate</name>
        <dbReference type="ChEBI" id="CHEBI:145989"/>
    </ligand>
</feature>
<comment type="pathway">
    <text evidence="1 8">Metabolic intermediate biosynthesis; chorismate biosynthesis; chorismate from D-erythrose 4-phosphate and phosphoenolpyruvate: step 6/7.</text>
</comment>
<dbReference type="GO" id="GO:0008652">
    <property type="term" value="P:amino acid biosynthetic process"/>
    <property type="evidence" value="ECO:0007669"/>
    <property type="project" value="UniProtKB-KW"/>
</dbReference>
<dbReference type="FunFam" id="3.65.10.10:FF:000011">
    <property type="entry name" value="3-phosphoshikimate 1-carboxyvinyltransferase"/>
    <property type="match status" value="1"/>
</dbReference>
<dbReference type="GO" id="GO:0003866">
    <property type="term" value="F:3-phosphoshikimate 1-carboxyvinyltransferase activity"/>
    <property type="evidence" value="ECO:0007669"/>
    <property type="project" value="UniProtKB-UniRule"/>
</dbReference>